<dbReference type="Gene3D" id="3.30.310.70">
    <property type="entry name" value="TT1751-like domain"/>
    <property type="match status" value="1"/>
</dbReference>
<dbReference type="PANTHER" id="PTHR38342:SF1">
    <property type="entry name" value="SLR5037 PROTEIN"/>
    <property type="match status" value="1"/>
</dbReference>
<dbReference type="SUPFAM" id="SSF103247">
    <property type="entry name" value="TT1751-like"/>
    <property type="match status" value="1"/>
</dbReference>
<dbReference type="PANTHER" id="PTHR38342">
    <property type="entry name" value="SLR5037 PROTEIN"/>
    <property type="match status" value="1"/>
</dbReference>
<reference evidence="2 3" key="1">
    <citation type="submission" date="2018-07" db="EMBL/GenBank/DDBJ databases">
        <title>Freshwater and sediment microbial communities from various areas in North America, analyzing microbe dynamics in response to fracking.</title>
        <authorList>
            <person name="Lamendella R."/>
        </authorList>
    </citation>
    <scope>NUCLEOTIDE SEQUENCE [LARGE SCALE GENOMIC DNA]</scope>
    <source>
        <strain evidence="2 3">160A</strain>
    </source>
</reference>
<keyword evidence="3" id="KW-1185">Reference proteome</keyword>
<evidence type="ECO:0000313" key="2">
    <source>
        <dbReference type="EMBL" id="RCW39057.1"/>
    </source>
</evidence>
<proteinExistence type="predicted"/>
<evidence type="ECO:0000259" key="1">
    <source>
        <dbReference type="Pfam" id="PF03625"/>
    </source>
</evidence>
<comment type="caution">
    <text evidence="2">The sequence shown here is derived from an EMBL/GenBank/DDBJ whole genome shotgun (WGS) entry which is preliminary data.</text>
</comment>
<dbReference type="InterPro" id="IPR016796">
    <property type="entry name" value="UCP021774"/>
</dbReference>
<name>A0A368VCP6_9BACT</name>
<sequence>MKYYIEKTTEYGFDEAIEKVTEELKKEGFGVLTEIDVQATLKKKLDVDFNKYQILGACNPPFAHKALRAENKIGAMLPCNVIVQELDDGKTEVAAVDPMASMLAVENDKLGEIANEIRAKLEKVIEKTYNTASILT</sequence>
<dbReference type="InterPro" id="IPR005180">
    <property type="entry name" value="DUF302"/>
</dbReference>
<dbReference type="InterPro" id="IPR035923">
    <property type="entry name" value="TT1751-like_sf"/>
</dbReference>
<dbReference type="CDD" id="cd14797">
    <property type="entry name" value="DUF302"/>
    <property type="match status" value="1"/>
</dbReference>
<dbReference type="RefSeq" id="WP_114436316.1">
    <property type="nucleotide sequence ID" value="NZ_QPIZ01000002.1"/>
</dbReference>
<protein>
    <submittedName>
        <fullName evidence="2">Uncharacterized protein (DUF302 family)</fullName>
    </submittedName>
</protein>
<feature type="domain" description="DUF302" evidence="1">
    <location>
        <begin position="35"/>
        <end position="98"/>
    </location>
</feature>
<accession>A0A368VCP6</accession>
<evidence type="ECO:0000313" key="3">
    <source>
        <dbReference type="Proteomes" id="UP000252733"/>
    </source>
</evidence>
<gene>
    <name evidence="2" type="ORF">DFO77_102212</name>
</gene>
<dbReference type="AlphaFoldDB" id="A0A368VCP6"/>
<dbReference type="PIRSF" id="PIRSF021774">
    <property type="entry name" value="UCP021774"/>
    <property type="match status" value="1"/>
</dbReference>
<dbReference type="Pfam" id="PF03625">
    <property type="entry name" value="DUF302"/>
    <property type="match status" value="1"/>
</dbReference>
<organism evidence="2 3">
    <name type="scientific">Marinilabilia salmonicolor</name>
    <dbReference type="NCBI Taxonomy" id="989"/>
    <lineage>
        <taxon>Bacteria</taxon>
        <taxon>Pseudomonadati</taxon>
        <taxon>Bacteroidota</taxon>
        <taxon>Bacteroidia</taxon>
        <taxon>Marinilabiliales</taxon>
        <taxon>Marinilabiliaceae</taxon>
        <taxon>Marinilabilia</taxon>
    </lineage>
</organism>
<dbReference type="EMBL" id="QPIZ01000002">
    <property type="protein sequence ID" value="RCW39057.1"/>
    <property type="molecule type" value="Genomic_DNA"/>
</dbReference>
<dbReference type="Proteomes" id="UP000252733">
    <property type="component" value="Unassembled WGS sequence"/>
</dbReference>